<accession>A0A916SHA0</accession>
<name>A0A916SHA0_9HYPH</name>
<evidence type="ECO:0000313" key="2">
    <source>
        <dbReference type="Proteomes" id="UP000646478"/>
    </source>
</evidence>
<organism evidence="1 2">
    <name type="scientific">Brucella endophytica</name>
    <dbReference type="NCBI Taxonomy" id="1963359"/>
    <lineage>
        <taxon>Bacteria</taxon>
        <taxon>Pseudomonadati</taxon>
        <taxon>Pseudomonadota</taxon>
        <taxon>Alphaproteobacteria</taxon>
        <taxon>Hyphomicrobiales</taxon>
        <taxon>Brucellaceae</taxon>
        <taxon>Brucella/Ochrobactrum group</taxon>
        <taxon>Brucella</taxon>
    </lineage>
</organism>
<sequence length="60" mass="6087">MIGAPSEGLARNHCGPSTAAQAAFLDATRRATGPKLLLCAKADRKRHATTDAALIIDGGG</sequence>
<dbReference type="EMBL" id="BMHH01000013">
    <property type="protein sequence ID" value="GGB00571.1"/>
    <property type="molecule type" value="Genomic_DNA"/>
</dbReference>
<dbReference type="AlphaFoldDB" id="A0A916SHA0"/>
<comment type="caution">
    <text evidence="1">The sequence shown here is derived from an EMBL/GenBank/DDBJ whole genome shotgun (WGS) entry which is preliminary data.</text>
</comment>
<dbReference type="Proteomes" id="UP000646478">
    <property type="component" value="Unassembled WGS sequence"/>
</dbReference>
<protein>
    <submittedName>
        <fullName evidence="1">Uncharacterized protein</fullName>
    </submittedName>
</protein>
<proteinExistence type="predicted"/>
<gene>
    <name evidence="1" type="ORF">GCM10011491_30960</name>
</gene>
<reference evidence="1" key="1">
    <citation type="journal article" date="2014" name="Int. J. Syst. Evol. Microbiol.">
        <title>Complete genome sequence of Corynebacterium casei LMG S-19264T (=DSM 44701T), isolated from a smear-ripened cheese.</title>
        <authorList>
            <consortium name="US DOE Joint Genome Institute (JGI-PGF)"/>
            <person name="Walter F."/>
            <person name="Albersmeier A."/>
            <person name="Kalinowski J."/>
            <person name="Ruckert C."/>
        </authorList>
    </citation>
    <scope>NUCLEOTIDE SEQUENCE</scope>
    <source>
        <strain evidence="1">CGMCC 1.15082</strain>
    </source>
</reference>
<evidence type="ECO:0000313" key="1">
    <source>
        <dbReference type="EMBL" id="GGB00571.1"/>
    </source>
</evidence>
<keyword evidence="2" id="KW-1185">Reference proteome</keyword>
<reference evidence="1" key="2">
    <citation type="submission" date="2020-09" db="EMBL/GenBank/DDBJ databases">
        <authorList>
            <person name="Sun Q."/>
            <person name="Zhou Y."/>
        </authorList>
    </citation>
    <scope>NUCLEOTIDE SEQUENCE</scope>
    <source>
        <strain evidence="1">CGMCC 1.15082</strain>
    </source>
</reference>